<dbReference type="Proteomes" id="UP000030752">
    <property type="component" value="Unassembled WGS sequence"/>
</dbReference>
<dbReference type="RefSeq" id="XP_008717116.1">
    <property type="nucleotide sequence ID" value="XM_008718894.1"/>
</dbReference>
<evidence type="ECO:0000313" key="3">
    <source>
        <dbReference type="Proteomes" id="UP000030752"/>
    </source>
</evidence>
<gene>
    <name evidence="2" type="ORF">HMPREF1541_04549</name>
</gene>
<keyword evidence="3" id="KW-1185">Reference proteome</keyword>
<dbReference type="AlphaFoldDB" id="W2RWV8"/>
<organism evidence="2 3">
    <name type="scientific">Cyphellophora europaea (strain CBS 101466)</name>
    <name type="common">Phialophora europaea</name>
    <dbReference type="NCBI Taxonomy" id="1220924"/>
    <lineage>
        <taxon>Eukaryota</taxon>
        <taxon>Fungi</taxon>
        <taxon>Dikarya</taxon>
        <taxon>Ascomycota</taxon>
        <taxon>Pezizomycotina</taxon>
        <taxon>Eurotiomycetes</taxon>
        <taxon>Chaetothyriomycetidae</taxon>
        <taxon>Chaetothyriales</taxon>
        <taxon>Cyphellophoraceae</taxon>
        <taxon>Cyphellophora</taxon>
    </lineage>
</organism>
<dbReference type="EMBL" id="KB822720">
    <property type="protein sequence ID" value="ETN40273.1"/>
    <property type="molecule type" value="Genomic_DNA"/>
</dbReference>
<dbReference type="InParanoid" id="W2RWV8"/>
<reference evidence="2 3" key="1">
    <citation type="submission" date="2013-03" db="EMBL/GenBank/DDBJ databases">
        <title>The Genome Sequence of Phialophora europaea CBS 101466.</title>
        <authorList>
            <consortium name="The Broad Institute Genomics Platform"/>
            <person name="Cuomo C."/>
            <person name="de Hoog S."/>
            <person name="Gorbushina A."/>
            <person name="Walker B."/>
            <person name="Young S.K."/>
            <person name="Zeng Q."/>
            <person name="Gargeya S."/>
            <person name="Fitzgerald M."/>
            <person name="Haas B."/>
            <person name="Abouelleil A."/>
            <person name="Allen A.W."/>
            <person name="Alvarado L."/>
            <person name="Arachchi H.M."/>
            <person name="Berlin A.M."/>
            <person name="Chapman S.B."/>
            <person name="Gainer-Dewar J."/>
            <person name="Goldberg J."/>
            <person name="Griggs A."/>
            <person name="Gujja S."/>
            <person name="Hansen M."/>
            <person name="Howarth C."/>
            <person name="Imamovic A."/>
            <person name="Ireland A."/>
            <person name="Larimer J."/>
            <person name="McCowan C."/>
            <person name="Murphy C."/>
            <person name="Pearson M."/>
            <person name="Poon T.W."/>
            <person name="Priest M."/>
            <person name="Roberts A."/>
            <person name="Saif S."/>
            <person name="Shea T."/>
            <person name="Sisk P."/>
            <person name="Sykes S."/>
            <person name="Wortman J."/>
            <person name="Nusbaum C."/>
            <person name="Birren B."/>
        </authorList>
    </citation>
    <scope>NUCLEOTIDE SEQUENCE [LARGE SCALE GENOMIC DNA]</scope>
    <source>
        <strain evidence="2 3">CBS 101466</strain>
    </source>
</reference>
<feature type="compositionally biased region" description="Basic and acidic residues" evidence="1">
    <location>
        <begin position="67"/>
        <end position="76"/>
    </location>
</feature>
<dbReference type="HOGENOM" id="CLU_1111352_0_0_1"/>
<sequence>MIEPDSPAAKTRSHKRSRQTEGNRPSVSVGTDSESQLKDTGHLNKKSKLAHSTTLAIKEQGVSTRRALAEDSKEERSIRAGISSIKGDIRSKAVPLKSAKAMIHQNHLKAQEAHKNGQSAATGGLPELFPAMSPSAPREAYQIPASIAKHLMTPNLQNSSVVDAVSGWKSRNRAHAVRYQRRLWRLTQEAVKARQLTNEEWEGEAVEESSLPVAVVHSSVFTRRGVPVGEKTEEQEWKRENREWRSVIAS</sequence>
<accession>W2RWV8</accession>
<evidence type="ECO:0000313" key="2">
    <source>
        <dbReference type="EMBL" id="ETN40273.1"/>
    </source>
</evidence>
<dbReference type="GeneID" id="19971888"/>
<evidence type="ECO:0000256" key="1">
    <source>
        <dbReference type="SAM" id="MobiDB-lite"/>
    </source>
</evidence>
<name>W2RWV8_CYPE1</name>
<feature type="region of interest" description="Disordered" evidence="1">
    <location>
        <begin position="1"/>
        <end position="76"/>
    </location>
</feature>
<dbReference type="VEuPathDB" id="FungiDB:HMPREF1541_04549"/>
<feature type="compositionally biased region" description="Polar residues" evidence="1">
    <location>
        <begin position="20"/>
        <end position="34"/>
    </location>
</feature>
<proteinExistence type="predicted"/>
<protein>
    <submittedName>
        <fullName evidence="2">Uncharacterized protein</fullName>
    </submittedName>
</protein>